<evidence type="ECO:0000256" key="4">
    <source>
        <dbReference type="ARBA" id="ARBA00023136"/>
    </source>
</evidence>
<proteinExistence type="predicted"/>
<sequence length="222" mass="23660">MDDDSKPAWVRWGGVALGLAATVLLVLWLRDVLMSGKPSKPMKLQQITLVRLLPPPPKPPEQKPPEPEVKDEVKLDEPQPTPEPQQADAPPPGPDLGIDAEGSGSGDGFGLVGKKGAADLIGGGAKGNPWAWYDALVNDAVNSAVQTALGREKALKNKNYKVIVKIWIGSDGQVTRAALMDSTGDARADEVLKEALKGMRALRDSPPADMPQPMKIRVTSRA</sequence>
<dbReference type="InterPro" id="IPR006260">
    <property type="entry name" value="TonB/TolA_C"/>
</dbReference>
<feature type="region of interest" description="Disordered" evidence="5">
    <location>
        <begin position="50"/>
        <end position="109"/>
    </location>
</feature>
<gene>
    <name evidence="7" type="ORF">ABW22_10765</name>
</gene>
<evidence type="ECO:0000256" key="5">
    <source>
        <dbReference type="SAM" id="MobiDB-lite"/>
    </source>
</evidence>
<evidence type="ECO:0000256" key="3">
    <source>
        <dbReference type="ARBA" id="ARBA00022989"/>
    </source>
</evidence>
<dbReference type="GO" id="GO:0016020">
    <property type="term" value="C:membrane"/>
    <property type="evidence" value="ECO:0007669"/>
    <property type="project" value="UniProtKB-SubCell"/>
</dbReference>
<protein>
    <submittedName>
        <fullName evidence="7">TonB-dependent receptor</fullName>
    </submittedName>
</protein>
<keyword evidence="3 6" id="KW-1133">Transmembrane helix</keyword>
<reference evidence="7 8" key="1">
    <citation type="journal article" date="2015" name="Appl. Environ. Microbiol.">
        <title>Aerobic and Anaerobic Thiosulfate Oxidation by a Cold-Adapted, Subglacial Chemoautotroph.</title>
        <authorList>
            <person name="Harrold Z.R."/>
            <person name="Skidmore M.L."/>
            <person name="Hamilton T.L."/>
            <person name="Desch L."/>
            <person name="Amada K."/>
            <person name="van Gelder W."/>
            <person name="Glover K."/>
            <person name="Roden E.E."/>
            <person name="Boyd E.S."/>
        </authorList>
    </citation>
    <scope>NUCLEOTIDE SEQUENCE [LARGE SCALE GENOMIC DNA]</scope>
    <source>
        <strain evidence="7 8">RG</strain>
    </source>
</reference>
<accession>A0A106BMD3</accession>
<keyword evidence="2 6" id="KW-0812">Transmembrane</keyword>
<name>A0A106BMD3_THIDE</name>
<dbReference type="Proteomes" id="UP000064243">
    <property type="component" value="Unassembled WGS sequence"/>
</dbReference>
<keyword evidence="7" id="KW-0675">Receptor</keyword>
<evidence type="ECO:0000256" key="6">
    <source>
        <dbReference type="SAM" id="Phobius"/>
    </source>
</evidence>
<feature type="compositionally biased region" description="Pro residues" evidence="5">
    <location>
        <begin position="79"/>
        <end position="94"/>
    </location>
</feature>
<keyword evidence="8" id="KW-1185">Reference proteome</keyword>
<feature type="transmembrane region" description="Helical" evidence="6">
    <location>
        <begin position="12"/>
        <end position="33"/>
    </location>
</feature>
<dbReference type="EMBL" id="LDUG01000026">
    <property type="protein sequence ID" value="KVW95130.1"/>
    <property type="molecule type" value="Genomic_DNA"/>
</dbReference>
<comment type="subcellular location">
    <subcellularLocation>
        <location evidence="1">Membrane</location>
        <topology evidence="1">Single-pass membrane protein</topology>
    </subcellularLocation>
</comment>
<dbReference type="Gene3D" id="3.30.1150.10">
    <property type="match status" value="1"/>
</dbReference>
<evidence type="ECO:0000256" key="2">
    <source>
        <dbReference type="ARBA" id="ARBA00022692"/>
    </source>
</evidence>
<evidence type="ECO:0000313" key="7">
    <source>
        <dbReference type="EMBL" id="KVW95130.1"/>
    </source>
</evidence>
<keyword evidence="4 6" id="KW-0472">Membrane</keyword>
<dbReference type="Pfam" id="PF13103">
    <property type="entry name" value="TonB_2"/>
    <property type="match status" value="1"/>
</dbReference>
<dbReference type="PATRIC" id="fig|36861.3.peg.1820"/>
<organism evidence="7 8">
    <name type="scientific">Thiobacillus denitrificans</name>
    <dbReference type="NCBI Taxonomy" id="36861"/>
    <lineage>
        <taxon>Bacteria</taxon>
        <taxon>Pseudomonadati</taxon>
        <taxon>Pseudomonadota</taxon>
        <taxon>Betaproteobacteria</taxon>
        <taxon>Nitrosomonadales</taxon>
        <taxon>Thiobacillaceae</taxon>
        <taxon>Thiobacillus</taxon>
    </lineage>
</organism>
<dbReference type="NCBIfam" id="TIGR01352">
    <property type="entry name" value="tonB_Cterm"/>
    <property type="match status" value="1"/>
</dbReference>
<dbReference type="AlphaFoldDB" id="A0A106BMD3"/>
<comment type="caution">
    <text evidence="7">The sequence shown here is derived from an EMBL/GenBank/DDBJ whole genome shotgun (WGS) entry which is preliminary data.</text>
</comment>
<evidence type="ECO:0000313" key="8">
    <source>
        <dbReference type="Proteomes" id="UP000064243"/>
    </source>
</evidence>
<dbReference type="SUPFAM" id="SSF74653">
    <property type="entry name" value="TolA/TonB C-terminal domain"/>
    <property type="match status" value="1"/>
</dbReference>
<feature type="region of interest" description="Disordered" evidence="5">
    <location>
        <begin position="201"/>
        <end position="222"/>
    </location>
</feature>
<evidence type="ECO:0000256" key="1">
    <source>
        <dbReference type="ARBA" id="ARBA00004167"/>
    </source>
</evidence>
<feature type="compositionally biased region" description="Basic and acidic residues" evidence="5">
    <location>
        <begin position="60"/>
        <end position="77"/>
    </location>
</feature>